<reference evidence="2" key="1">
    <citation type="submission" date="2018-11" db="EMBL/GenBank/DDBJ databases">
        <authorList>
            <consortium name="Genoscope - CEA"/>
            <person name="William W."/>
        </authorList>
    </citation>
    <scope>NUCLEOTIDE SEQUENCE</scope>
</reference>
<keyword evidence="1" id="KW-1133">Transmembrane helix</keyword>
<protein>
    <submittedName>
        <fullName evidence="2">Uncharacterized protein</fullName>
    </submittedName>
</protein>
<gene>
    <name evidence="2" type="ORF">BOLC7T40716H</name>
</gene>
<sequence length="76" mass="8630">MGIGKGCTSSLHHSFMYFMLISCVFLKCVKTMKIISPTGLIVYLSKKKTSVTLLISISSWTLWTMMRLGPRDIQRI</sequence>
<dbReference type="PROSITE" id="PS51257">
    <property type="entry name" value="PROKAR_LIPOPROTEIN"/>
    <property type="match status" value="1"/>
</dbReference>
<keyword evidence="1" id="KW-0472">Membrane</keyword>
<name>A0A3P6EBY0_BRAOL</name>
<keyword evidence="1" id="KW-0812">Transmembrane</keyword>
<organism evidence="2">
    <name type="scientific">Brassica oleracea</name>
    <name type="common">Wild cabbage</name>
    <dbReference type="NCBI Taxonomy" id="3712"/>
    <lineage>
        <taxon>Eukaryota</taxon>
        <taxon>Viridiplantae</taxon>
        <taxon>Streptophyta</taxon>
        <taxon>Embryophyta</taxon>
        <taxon>Tracheophyta</taxon>
        <taxon>Spermatophyta</taxon>
        <taxon>Magnoliopsida</taxon>
        <taxon>eudicotyledons</taxon>
        <taxon>Gunneridae</taxon>
        <taxon>Pentapetalae</taxon>
        <taxon>rosids</taxon>
        <taxon>malvids</taxon>
        <taxon>Brassicales</taxon>
        <taxon>Brassicaceae</taxon>
        <taxon>Brassiceae</taxon>
        <taxon>Brassica</taxon>
    </lineage>
</organism>
<evidence type="ECO:0000313" key="2">
    <source>
        <dbReference type="EMBL" id="VDD35156.1"/>
    </source>
</evidence>
<evidence type="ECO:0000256" key="1">
    <source>
        <dbReference type="SAM" id="Phobius"/>
    </source>
</evidence>
<proteinExistence type="predicted"/>
<feature type="transmembrane region" description="Helical" evidence="1">
    <location>
        <begin position="12"/>
        <end position="29"/>
    </location>
</feature>
<accession>A0A3P6EBY0</accession>
<dbReference type="AlphaFoldDB" id="A0A3P6EBY0"/>
<dbReference type="EMBL" id="LR031876">
    <property type="protein sequence ID" value="VDD35156.1"/>
    <property type="molecule type" value="Genomic_DNA"/>
</dbReference>